<proteinExistence type="inferred from homology"/>
<feature type="binding site" evidence="11">
    <location>
        <position position="57"/>
    </location>
    <ligand>
        <name>[4Fe-4S] cluster</name>
        <dbReference type="ChEBI" id="CHEBI:49883"/>
    </ligand>
</feature>
<evidence type="ECO:0000256" key="5">
    <source>
        <dbReference type="ARBA" id="ARBA00023004"/>
    </source>
</evidence>
<dbReference type="PROSITE" id="PS51674">
    <property type="entry name" value="4FE4S_WBL"/>
    <property type="match status" value="1"/>
</dbReference>
<dbReference type="InterPro" id="IPR000637">
    <property type="entry name" value="HMGI/Y_DNA-bd_CS"/>
</dbReference>
<comment type="cofactor">
    <cofactor evidence="11">
        <name>[4Fe-4S] cluster</name>
        <dbReference type="ChEBI" id="CHEBI:49883"/>
    </cofactor>
    <text evidence="11">Binds 1 [4Fe-4S] cluster per subunit. Following nitrosylation of the [4Fe-4S] cluster binds 1 [4Fe-8(NO)] cluster per subunit.</text>
</comment>
<evidence type="ECO:0000256" key="10">
    <source>
        <dbReference type="ARBA" id="ARBA00023163"/>
    </source>
</evidence>
<keyword evidence="14" id="KW-1185">Reference proteome</keyword>
<feature type="binding site" evidence="11">
    <location>
        <position position="34"/>
    </location>
    <ligand>
        <name>[4Fe-4S] cluster</name>
        <dbReference type="ChEBI" id="CHEBI:49883"/>
    </ligand>
</feature>
<keyword evidence="4 11" id="KW-0479">Metal-binding</keyword>
<comment type="function">
    <text evidence="11">Acts as a transcriptional regulator. Probably redox-responsive. The apo- but not holo-form probably binds DNA.</text>
</comment>
<comment type="subcellular location">
    <subcellularLocation>
        <location evidence="1 11">Cytoplasm</location>
    </subcellularLocation>
</comment>
<feature type="binding site" evidence="11">
    <location>
        <position position="60"/>
    </location>
    <ligand>
        <name>[4Fe-4S] cluster</name>
        <dbReference type="ChEBI" id="CHEBI:49883"/>
    </ligand>
</feature>
<organism evidence="13 14">
    <name type="scientific">Nocardia sputorum</name>
    <dbReference type="NCBI Taxonomy" id="2984338"/>
    <lineage>
        <taxon>Bacteria</taxon>
        <taxon>Bacillati</taxon>
        <taxon>Actinomycetota</taxon>
        <taxon>Actinomycetes</taxon>
        <taxon>Mycobacteriales</taxon>
        <taxon>Nocardiaceae</taxon>
        <taxon>Nocardia</taxon>
    </lineage>
</organism>
<keyword evidence="6 11" id="KW-0411">Iron-sulfur</keyword>
<keyword evidence="9 11" id="KW-1015">Disulfide bond</keyword>
<protein>
    <recommendedName>
        <fullName evidence="11">Transcriptional regulator WhiB</fullName>
    </recommendedName>
</protein>
<dbReference type="PANTHER" id="PTHR38839:SF2">
    <property type="entry name" value="TRANSCRIPTIONAL REGULATOR WHIB7-RELATED"/>
    <property type="match status" value="1"/>
</dbReference>
<comment type="PTM">
    <text evidence="11">The Fe-S cluster can be nitrosylated by nitric oxide (NO).</text>
</comment>
<evidence type="ECO:0000256" key="11">
    <source>
        <dbReference type="HAMAP-Rule" id="MF_01479"/>
    </source>
</evidence>
<gene>
    <name evidence="11" type="primary">whiB</name>
    <name evidence="13" type="ORF">IFM12276_10700</name>
</gene>
<accession>A0ABM8CSW8</accession>
<evidence type="ECO:0000313" key="14">
    <source>
        <dbReference type="Proteomes" id="UP001317870"/>
    </source>
</evidence>
<reference evidence="13 14" key="1">
    <citation type="submission" date="2022-11" db="EMBL/GenBank/DDBJ databases">
        <title>Genome Sequencing of Nocardia sp. ON39_IFM12276 and assembly.</title>
        <authorList>
            <person name="Shimojima M."/>
            <person name="Toyokawa M."/>
            <person name="Uesaka K."/>
        </authorList>
    </citation>
    <scope>NUCLEOTIDE SEQUENCE [LARGE SCALE GENOMIC DNA]</scope>
    <source>
        <strain evidence="13 14">IFM 12276</strain>
    </source>
</reference>
<evidence type="ECO:0000256" key="1">
    <source>
        <dbReference type="ARBA" id="ARBA00004496"/>
    </source>
</evidence>
<evidence type="ECO:0000256" key="3">
    <source>
        <dbReference type="ARBA" id="ARBA00022485"/>
    </source>
</evidence>
<keyword evidence="7 11" id="KW-0805">Transcription regulation</keyword>
<dbReference type="Proteomes" id="UP001317870">
    <property type="component" value="Chromosome"/>
</dbReference>
<name>A0ABM8CSW8_9NOCA</name>
<evidence type="ECO:0000256" key="4">
    <source>
        <dbReference type="ARBA" id="ARBA00022723"/>
    </source>
</evidence>
<evidence type="ECO:0000256" key="9">
    <source>
        <dbReference type="ARBA" id="ARBA00023157"/>
    </source>
</evidence>
<feature type="binding site" evidence="11">
    <location>
        <position position="66"/>
    </location>
    <ligand>
        <name>[4Fe-4S] cluster</name>
        <dbReference type="ChEBI" id="CHEBI:49883"/>
    </ligand>
</feature>
<dbReference type="Pfam" id="PF02467">
    <property type="entry name" value="Whib"/>
    <property type="match status" value="1"/>
</dbReference>
<dbReference type="InterPro" id="IPR003482">
    <property type="entry name" value="Whib"/>
</dbReference>
<dbReference type="RefSeq" id="WP_159848116.1">
    <property type="nucleotide sequence ID" value="NZ_AP026976.1"/>
</dbReference>
<keyword evidence="11" id="KW-0963">Cytoplasm</keyword>
<keyword evidence="3 11" id="KW-0004">4Fe-4S</keyword>
<comment type="similarity">
    <text evidence="2 11">Belongs to the WhiB family.</text>
</comment>
<comment type="PTM">
    <text evidence="11">Upon Fe-S cluster removal intramolecular disulfide bonds are formed.</text>
</comment>
<keyword evidence="8 11" id="KW-0238">DNA-binding</keyword>
<evidence type="ECO:0000256" key="2">
    <source>
        <dbReference type="ARBA" id="ARBA00006597"/>
    </source>
</evidence>
<evidence type="ECO:0000256" key="7">
    <source>
        <dbReference type="ARBA" id="ARBA00023015"/>
    </source>
</evidence>
<evidence type="ECO:0000313" key="13">
    <source>
        <dbReference type="EMBL" id="BDT98041.1"/>
    </source>
</evidence>
<dbReference type="InterPro" id="IPR034768">
    <property type="entry name" value="4FE4S_WBL"/>
</dbReference>
<evidence type="ECO:0000256" key="8">
    <source>
        <dbReference type="ARBA" id="ARBA00023125"/>
    </source>
</evidence>
<keyword evidence="5 11" id="KW-0408">Iron</keyword>
<feature type="domain" description="4Fe-4S Wbl-type" evidence="12">
    <location>
        <begin position="33"/>
        <end position="90"/>
    </location>
</feature>
<sequence>MFTAQGWPQATTDVTCRTVASTTRTQEIAKVLPCRAGDPDLWFAESPVQLEQAKALCATCPIRKGCLSAAMDRREPWGVWGGEIFDQGVVIARKRPRGRPRKVAVPA</sequence>
<keyword evidence="10 11" id="KW-0804">Transcription</keyword>
<dbReference type="PANTHER" id="PTHR38839">
    <property type="entry name" value="TRANSCRIPTIONAL REGULATOR WHID-RELATED"/>
    <property type="match status" value="1"/>
</dbReference>
<evidence type="ECO:0000259" key="12">
    <source>
        <dbReference type="PROSITE" id="PS51674"/>
    </source>
</evidence>
<dbReference type="HAMAP" id="MF_01479">
    <property type="entry name" value="WhiB"/>
    <property type="match status" value="1"/>
</dbReference>
<dbReference type="PROSITE" id="PS00354">
    <property type="entry name" value="HMGI_Y"/>
    <property type="match status" value="1"/>
</dbReference>
<evidence type="ECO:0000256" key="6">
    <source>
        <dbReference type="ARBA" id="ARBA00023014"/>
    </source>
</evidence>
<dbReference type="EMBL" id="AP026978">
    <property type="protein sequence ID" value="BDT98041.1"/>
    <property type="molecule type" value="Genomic_DNA"/>
</dbReference>